<dbReference type="EMBL" id="CP015124">
    <property type="protein sequence ID" value="ANP37630.1"/>
    <property type="molecule type" value="Genomic_DNA"/>
</dbReference>
<reference evidence="1 2" key="1">
    <citation type="submission" date="2016-04" db="EMBL/GenBank/DDBJ databases">
        <authorList>
            <person name="Evans L.H."/>
            <person name="Alamgir A."/>
            <person name="Owens N."/>
            <person name="Weber N.D."/>
            <person name="Virtaneva K."/>
            <person name="Barbian K."/>
            <person name="Babar A."/>
            <person name="Rosenke K."/>
        </authorList>
    </citation>
    <scope>NUCLEOTIDE SEQUENCE [LARGE SCALE GENOMIC DNA]</scope>
    <source>
        <strain evidence="1 2">JL2886</strain>
    </source>
</reference>
<evidence type="ECO:0000313" key="1">
    <source>
        <dbReference type="EMBL" id="ANP37630.1"/>
    </source>
</evidence>
<organism evidence="1 2">
    <name type="scientific">Phaeobacter gallaeciensis</name>
    <dbReference type="NCBI Taxonomy" id="60890"/>
    <lineage>
        <taxon>Bacteria</taxon>
        <taxon>Pseudomonadati</taxon>
        <taxon>Pseudomonadota</taxon>
        <taxon>Alphaproteobacteria</taxon>
        <taxon>Rhodobacterales</taxon>
        <taxon>Roseobacteraceae</taxon>
        <taxon>Phaeobacter</taxon>
    </lineage>
</organism>
<accession>A0A1B0ZU32</accession>
<protein>
    <submittedName>
        <fullName evidence="1">Uncharacterized protein</fullName>
    </submittedName>
</protein>
<gene>
    <name evidence="1" type="ORF">JL2886_02744</name>
</gene>
<proteinExistence type="predicted"/>
<keyword evidence="2" id="KW-1185">Reference proteome</keyword>
<dbReference type="Proteomes" id="UP000092565">
    <property type="component" value="Chromosome"/>
</dbReference>
<name>A0A1B0ZU32_9RHOB</name>
<dbReference type="AlphaFoldDB" id="A0A1B0ZU32"/>
<sequence>MAAKWRWAIASGIGENMQQGAKPLKPCRAWARVPLTN</sequence>
<evidence type="ECO:0000313" key="2">
    <source>
        <dbReference type="Proteomes" id="UP000092565"/>
    </source>
</evidence>